<proteinExistence type="predicted"/>
<keyword evidence="1" id="KW-0175">Coiled coil</keyword>
<organism evidence="2 3">
    <name type="scientific">Scytonema hofmannii PCC 7110</name>
    <dbReference type="NCBI Taxonomy" id="128403"/>
    <lineage>
        <taxon>Bacteria</taxon>
        <taxon>Bacillati</taxon>
        <taxon>Cyanobacteriota</taxon>
        <taxon>Cyanophyceae</taxon>
        <taxon>Nostocales</taxon>
        <taxon>Scytonemataceae</taxon>
        <taxon>Scytonema</taxon>
    </lineage>
</organism>
<dbReference type="OrthoDB" id="459488at2"/>
<dbReference type="AlphaFoldDB" id="A0A139XFW2"/>
<dbReference type="RefSeq" id="WP_017748421.1">
    <property type="nucleotide sequence ID" value="NZ_KQ976354.1"/>
</dbReference>
<comment type="caution">
    <text evidence="2">The sequence shown here is derived from an EMBL/GenBank/DDBJ whole genome shotgun (WGS) entry which is preliminary data.</text>
</comment>
<dbReference type="Proteomes" id="UP000076925">
    <property type="component" value="Unassembled WGS sequence"/>
</dbReference>
<dbReference type="EMBL" id="ANNX02000013">
    <property type="protein sequence ID" value="KYC43585.1"/>
    <property type="molecule type" value="Genomic_DNA"/>
</dbReference>
<sequence length="159" mass="18205">MISTDDARRQEIIADSISVYTKIVQAFINNGQIEQAIEYAERSRCRRLVDLMASNDLYGDANIPPEVAKYLEEYETLQKRIDEEQNRLSNNSNDGNTKGALVGSTTQSITRASFNALNNEIEQLEAKKQQAWQNIRSYDRILSHAAKNHADRGKMNRRR</sequence>
<reference evidence="2 3" key="1">
    <citation type="journal article" date="2013" name="Genome Biol. Evol.">
        <title>Genomes of Stigonematalean cyanobacteria (subsection V) and the evolution of oxygenic photosynthesis from prokaryotes to plastids.</title>
        <authorList>
            <person name="Dagan T."/>
            <person name="Roettger M."/>
            <person name="Stucken K."/>
            <person name="Landan G."/>
            <person name="Koch R."/>
            <person name="Major P."/>
            <person name="Gould S.B."/>
            <person name="Goremykin V.V."/>
            <person name="Rippka R."/>
            <person name="Tandeau de Marsac N."/>
            <person name="Gugger M."/>
            <person name="Lockhart P.J."/>
            <person name="Allen J.F."/>
            <person name="Brune I."/>
            <person name="Maus I."/>
            <person name="Puhler A."/>
            <person name="Martin W.F."/>
        </authorList>
    </citation>
    <scope>NUCLEOTIDE SEQUENCE [LARGE SCALE GENOMIC DNA]</scope>
    <source>
        <strain evidence="2 3">PCC 7110</strain>
    </source>
</reference>
<evidence type="ECO:0000313" key="2">
    <source>
        <dbReference type="EMBL" id="KYC43585.1"/>
    </source>
</evidence>
<accession>A0A139XFW2</accession>
<evidence type="ECO:0000256" key="1">
    <source>
        <dbReference type="SAM" id="Coils"/>
    </source>
</evidence>
<protein>
    <submittedName>
        <fullName evidence="2">Uncharacterized protein</fullName>
    </submittedName>
</protein>
<feature type="coiled-coil region" evidence="1">
    <location>
        <begin position="67"/>
        <end position="134"/>
    </location>
</feature>
<gene>
    <name evidence="2" type="ORF">WA1_11040</name>
</gene>
<dbReference type="STRING" id="128403.WA1_11040"/>
<name>A0A139XFW2_9CYAN</name>
<evidence type="ECO:0000313" key="3">
    <source>
        <dbReference type="Proteomes" id="UP000076925"/>
    </source>
</evidence>
<keyword evidence="3" id="KW-1185">Reference proteome</keyword>